<feature type="region of interest" description="Disordered" evidence="1">
    <location>
        <begin position="362"/>
        <end position="420"/>
    </location>
</feature>
<name>A0ABW9L3N1_9MYCO</name>
<reference evidence="3 4" key="1">
    <citation type="submission" date="2024-12" db="EMBL/GenBank/DDBJ databases">
        <title>The coexistence of Mycolicibacterium septicum and Mycolicibacterium nivoides in clinical samples.</title>
        <authorList>
            <person name="Wang C."/>
            <person name="Feng Y."/>
            <person name="Zong Z."/>
        </authorList>
    </citation>
    <scope>NUCLEOTIDE SEQUENCE [LARGE SCALE GENOMIC DNA]</scope>
    <source>
        <strain evidence="3 4">120309</strain>
    </source>
</reference>
<protein>
    <submittedName>
        <fullName evidence="3">PE-PPE domain-containing protein</fullName>
    </submittedName>
</protein>
<feature type="region of interest" description="Disordered" evidence="1">
    <location>
        <begin position="434"/>
        <end position="523"/>
    </location>
</feature>
<evidence type="ECO:0000256" key="1">
    <source>
        <dbReference type="SAM" id="MobiDB-lite"/>
    </source>
</evidence>
<feature type="domain" description="PE-PPE" evidence="2">
    <location>
        <begin position="80"/>
        <end position="298"/>
    </location>
</feature>
<accession>A0ABW9L3N1</accession>
<dbReference type="InterPro" id="IPR029058">
    <property type="entry name" value="AB_hydrolase_fold"/>
</dbReference>
<evidence type="ECO:0000313" key="4">
    <source>
        <dbReference type="Proteomes" id="UP001635816"/>
    </source>
</evidence>
<dbReference type="Gene3D" id="3.40.50.1820">
    <property type="entry name" value="alpha/beta hydrolase"/>
    <property type="match status" value="1"/>
</dbReference>
<feature type="compositionally biased region" description="Basic and acidic residues" evidence="1">
    <location>
        <begin position="403"/>
        <end position="415"/>
    </location>
</feature>
<evidence type="ECO:0000259" key="2">
    <source>
        <dbReference type="Pfam" id="PF08237"/>
    </source>
</evidence>
<comment type="caution">
    <text evidence="3">The sequence shown here is derived from an EMBL/GenBank/DDBJ whole genome shotgun (WGS) entry which is preliminary data.</text>
</comment>
<feature type="compositionally biased region" description="Polar residues" evidence="1">
    <location>
        <begin position="490"/>
        <end position="499"/>
    </location>
</feature>
<organism evidence="3 4">
    <name type="scientific">Mycolicibacterium nivoides</name>
    <dbReference type="NCBI Taxonomy" id="2487344"/>
    <lineage>
        <taxon>Bacteria</taxon>
        <taxon>Bacillati</taxon>
        <taxon>Actinomycetota</taxon>
        <taxon>Actinomycetes</taxon>
        <taxon>Mycobacteriales</taxon>
        <taxon>Mycobacteriaceae</taxon>
        <taxon>Mycolicibacterium</taxon>
    </lineage>
</organism>
<dbReference type="InterPro" id="IPR013228">
    <property type="entry name" value="PE-PPE_C"/>
</dbReference>
<feature type="compositionally biased region" description="Basic and acidic residues" evidence="1">
    <location>
        <begin position="501"/>
        <end position="511"/>
    </location>
</feature>
<dbReference type="Proteomes" id="UP001635816">
    <property type="component" value="Unassembled WGS sequence"/>
</dbReference>
<evidence type="ECO:0000313" key="3">
    <source>
        <dbReference type="EMBL" id="MFN6541914.1"/>
    </source>
</evidence>
<keyword evidence="4" id="KW-1185">Reference proteome</keyword>
<dbReference type="Pfam" id="PF08237">
    <property type="entry name" value="PE-PPE"/>
    <property type="match status" value="1"/>
</dbReference>
<dbReference type="EMBL" id="JBKBDD010000001">
    <property type="protein sequence ID" value="MFN6541914.1"/>
    <property type="molecule type" value="Genomic_DNA"/>
</dbReference>
<gene>
    <name evidence="3" type="ORF">ACK4CT_01865</name>
</gene>
<dbReference type="RefSeq" id="WP_409542478.1">
    <property type="nucleotide sequence ID" value="NZ_JBKBDD010000001.1"/>
</dbReference>
<sequence>MHIRVLRGLAVTLVALVGTVGLVVTASMTTLVQLAATALIMGGTGMKALGDPHQWGAGTYLDQVNDTYLSDRHLDEDDLKWVQTPEQFWPATSLTDISFDTSVARGVLSLNNAVMSTPGEKVVVGYSQSANIATREKRNLAELRAQGATVPSPDELSFVFVANPNRPNGGILARFEGLYIPILGVSFDGATPDDEYTTIDVARQYDLIADFPKYPLNLLADLNALMGYVYLHPNYGSSVVDLNDPSTYDSYTSGNTTYYLVHTEHLPLLQPFRDIGIPAPVIDLVEPTLRVLIELAYDRTPANMGVPTRAGLIPHINLDKLASDLRAAAEEGVRNALAGLGINTADTADRHTETVAALDKSVTEKVTPGVSTPEGLPPGLTRLHVPRTHPTRDNAILAVADTDIPKSDPETKDPEADTAVDTAVDAVVKAEGDIKSEVKTKTPPKPRSAAERIRQTVRQALSPKASDGVKVDESGADPHPTRKIHRTDESGSAQPTSGTAEAKDSGTQDKPRRSHRAAHSDAA</sequence>
<proteinExistence type="predicted"/>